<protein>
    <submittedName>
        <fullName evidence="9">NADH-quinone oxidoreductase subunit N</fullName>
    </submittedName>
</protein>
<dbReference type="NCBIfam" id="TIGR01972">
    <property type="entry name" value="NDH_I_M"/>
    <property type="match status" value="1"/>
</dbReference>
<dbReference type="PANTHER" id="PTHR43507:SF4">
    <property type="entry name" value="PROTON-TRANSLOCATING NADH-QUINONE OXIDOREDUCTASE, CHAIN M"/>
    <property type="match status" value="1"/>
</dbReference>
<keyword evidence="3 6" id="KW-0812">Transmembrane</keyword>
<dbReference type="KEGG" id="vbh:CMV30_13560"/>
<dbReference type="OrthoDB" id="9807568at2"/>
<comment type="subcellular location">
    <subcellularLocation>
        <location evidence="1">Endomembrane system</location>
        <topology evidence="1">Multi-pass membrane protein</topology>
    </subcellularLocation>
    <subcellularLocation>
        <location evidence="6">Membrane</location>
        <topology evidence="6">Multi-pass membrane protein</topology>
    </subcellularLocation>
</comment>
<dbReference type="GO" id="GO:0048039">
    <property type="term" value="F:ubiquinone binding"/>
    <property type="evidence" value="ECO:0007669"/>
    <property type="project" value="TreeGrafter"/>
</dbReference>
<feature type="transmembrane region" description="Helical" evidence="7">
    <location>
        <begin position="169"/>
        <end position="189"/>
    </location>
</feature>
<feature type="transmembrane region" description="Helical" evidence="7">
    <location>
        <begin position="380"/>
        <end position="402"/>
    </location>
</feature>
<proteinExistence type="inferred from homology"/>
<feature type="transmembrane region" description="Helical" evidence="7">
    <location>
        <begin position="32"/>
        <end position="53"/>
    </location>
</feature>
<evidence type="ECO:0000256" key="7">
    <source>
        <dbReference type="SAM" id="Phobius"/>
    </source>
</evidence>
<evidence type="ECO:0000259" key="8">
    <source>
        <dbReference type="Pfam" id="PF00361"/>
    </source>
</evidence>
<dbReference type="AlphaFoldDB" id="A0A290QKN9"/>
<dbReference type="Pfam" id="PF00361">
    <property type="entry name" value="Proton_antipo_M"/>
    <property type="match status" value="1"/>
</dbReference>
<feature type="transmembrane region" description="Helical" evidence="7">
    <location>
        <begin position="414"/>
        <end position="434"/>
    </location>
</feature>
<dbReference type="GO" id="GO:0003954">
    <property type="term" value="F:NADH dehydrogenase activity"/>
    <property type="evidence" value="ECO:0007669"/>
    <property type="project" value="TreeGrafter"/>
</dbReference>
<feature type="transmembrane region" description="Helical" evidence="7">
    <location>
        <begin position="339"/>
        <end position="360"/>
    </location>
</feature>
<comment type="similarity">
    <text evidence="2">Belongs to the complex I subunit 4 family.</text>
</comment>
<evidence type="ECO:0000256" key="2">
    <source>
        <dbReference type="ARBA" id="ARBA00009025"/>
    </source>
</evidence>
<evidence type="ECO:0000256" key="6">
    <source>
        <dbReference type="RuleBase" id="RU000320"/>
    </source>
</evidence>
<dbReference type="InterPro" id="IPR003918">
    <property type="entry name" value="NADH_UbQ_OxRdtase"/>
</dbReference>
<dbReference type="GO" id="GO:0015990">
    <property type="term" value="P:electron transport coupled proton transport"/>
    <property type="evidence" value="ECO:0007669"/>
    <property type="project" value="TreeGrafter"/>
</dbReference>
<keyword evidence="10" id="KW-1185">Reference proteome</keyword>
<keyword evidence="5 7" id="KW-0472">Membrane</keyword>
<keyword evidence="4 7" id="KW-1133">Transmembrane helix</keyword>
<feature type="transmembrane region" description="Helical" evidence="7">
    <location>
        <begin position="86"/>
        <end position="106"/>
    </location>
</feature>
<sequence>MNDHLLLLSILTPLAVALAIALGLPKRFSVKLAYIGFGVPAAIALYLWCQYSAASASAYEGYAFYTRYDTGLSDIGIRLTLGLNGIALPLYVLAGIVGLAAGLYAIQSGAERLKIYLMLLLIMQAGLMGVFCSIDIFYFYFFHELALIPTFIMVGIWGGRDRSYAAMKMTIYLTVGAMLSLIGLIAIYVKSGMELRTFDLISLRSILSHQSLSAVAQNNIFGLLMVGFGILVSLWPLHTWAPLGYGAAPSSAAMLHAGVLKKFGLYGLIQIALPLLPQGAAHWACPLAWLALGNILIIGFVAIAQRDLKQMIGYSSVMHMGYAFLGIAAFSTVGAGGVVLLMVAHGLSVALLFLLSTSIYHRTHTFDMNEMGGLAQKAPVLAAFFVAATMASIGLPGFANFWGELAIFVAVWDFSPAFTVAAVSGVVISAIYGLRSAAKVFFGQPSEEFARVSAANTVTDLRWAEKIPALLLLAALLFIGFWPKSLSTPLNNTLQSIYPAAVQAAEASVASK</sequence>
<dbReference type="PRINTS" id="PR01437">
    <property type="entry name" value="NUOXDRDTASE4"/>
</dbReference>
<feature type="transmembrane region" description="Helical" evidence="7">
    <location>
        <begin position="263"/>
        <end position="281"/>
    </location>
</feature>
<evidence type="ECO:0000256" key="4">
    <source>
        <dbReference type="ARBA" id="ARBA00022989"/>
    </source>
</evidence>
<reference evidence="9 10" key="1">
    <citation type="submission" date="2017-09" db="EMBL/GenBank/DDBJ databases">
        <title>Complete genome sequence of Verrucomicrobial strain HZ-65, isolated from freshwater.</title>
        <authorList>
            <person name="Choi A."/>
        </authorList>
    </citation>
    <scope>NUCLEOTIDE SEQUENCE [LARGE SCALE GENOMIC DNA]</scope>
    <source>
        <strain evidence="9 10">HZ-65</strain>
    </source>
</reference>
<dbReference type="PANTHER" id="PTHR43507">
    <property type="entry name" value="NADH-UBIQUINONE OXIDOREDUCTASE CHAIN 4"/>
    <property type="match status" value="1"/>
</dbReference>
<dbReference type="GO" id="GO:0016020">
    <property type="term" value="C:membrane"/>
    <property type="evidence" value="ECO:0007669"/>
    <property type="project" value="UniProtKB-SubCell"/>
</dbReference>
<feature type="transmembrane region" description="Helical" evidence="7">
    <location>
        <begin position="6"/>
        <end position="25"/>
    </location>
</feature>
<evidence type="ECO:0000256" key="1">
    <source>
        <dbReference type="ARBA" id="ARBA00004127"/>
    </source>
</evidence>
<dbReference type="GO" id="GO:0012505">
    <property type="term" value="C:endomembrane system"/>
    <property type="evidence" value="ECO:0007669"/>
    <property type="project" value="UniProtKB-SubCell"/>
</dbReference>
<gene>
    <name evidence="9" type="ORF">CMV30_13560</name>
</gene>
<dbReference type="GO" id="GO:0042773">
    <property type="term" value="P:ATP synthesis coupled electron transport"/>
    <property type="evidence" value="ECO:0007669"/>
    <property type="project" value="InterPro"/>
</dbReference>
<feature type="transmembrane region" description="Helical" evidence="7">
    <location>
        <begin position="287"/>
        <end position="304"/>
    </location>
</feature>
<dbReference type="InterPro" id="IPR001750">
    <property type="entry name" value="ND/Mrp_TM"/>
</dbReference>
<feature type="domain" description="NADH:quinone oxidoreductase/Mrp antiporter transmembrane" evidence="8">
    <location>
        <begin position="134"/>
        <end position="429"/>
    </location>
</feature>
<dbReference type="EMBL" id="CP023344">
    <property type="protein sequence ID" value="ATC64911.1"/>
    <property type="molecule type" value="Genomic_DNA"/>
</dbReference>
<accession>A0A290QKN9</accession>
<organism evidence="9 10">
    <name type="scientific">Nibricoccus aquaticus</name>
    <dbReference type="NCBI Taxonomy" id="2576891"/>
    <lineage>
        <taxon>Bacteria</taxon>
        <taxon>Pseudomonadati</taxon>
        <taxon>Verrucomicrobiota</taxon>
        <taxon>Opitutia</taxon>
        <taxon>Opitutales</taxon>
        <taxon>Opitutaceae</taxon>
        <taxon>Nibricoccus</taxon>
    </lineage>
</organism>
<feature type="transmembrane region" description="Helical" evidence="7">
    <location>
        <begin position="220"/>
        <end position="243"/>
    </location>
</feature>
<evidence type="ECO:0000256" key="5">
    <source>
        <dbReference type="ARBA" id="ARBA00023136"/>
    </source>
</evidence>
<feature type="transmembrane region" description="Helical" evidence="7">
    <location>
        <begin position="113"/>
        <end position="131"/>
    </location>
</feature>
<evidence type="ECO:0000256" key="3">
    <source>
        <dbReference type="ARBA" id="ARBA00022692"/>
    </source>
</evidence>
<name>A0A290QKN9_9BACT</name>
<feature type="transmembrane region" description="Helical" evidence="7">
    <location>
        <begin position="137"/>
        <end position="157"/>
    </location>
</feature>
<dbReference type="RefSeq" id="WP_096056542.1">
    <property type="nucleotide sequence ID" value="NZ_CP023344.1"/>
</dbReference>
<evidence type="ECO:0000313" key="9">
    <source>
        <dbReference type="EMBL" id="ATC64911.1"/>
    </source>
</evidence>
<dbReference type="Proteomes" id="UP000217265">
    <property type="component" value="Chromosome"/>
</dbReference>
<feature type="transmembrane region" description="Helical" evidence="7">
    <location>
        <begin position="467"/>
        <end position="483"/>
    </location>
</feature>
<evidence type="ECO:0000313" key="10">
    <source>
        <dbReference type="Proteomes" id="UP000217265"/>
    </source>
</evidence>
<feature type="transmembrane region" description="Helical" evidence="7">
    <location>
        <begin position="311"/>
        <end position="333"/>
    </location>
</feature>
<dbReference type="GO" id="GO:0008137">
    <property type="term" value="F:NADH dehydrogenase (ubiquinone) activity"/>
    <property type="evidence" value="ECO:0007669"/>
    <property type="project" value="InterPro"/>
</dbReference>
<dbReference type="InterPro" id="IPR010227">
    <property type="entry name" value="NADH_Q_OxRdtase_chainM/4"/>
</dbReference>